<reference evidence="3" key="1">
    <citation type="submission" date="2022-10" db="EMBL/GenBank/DDBJ databases">
        <title>Tapping the CABI collections for fungal endophytes: first genome assemblies for Collariella, Neodidymelliopsis, Ascochyta clinopodiicola, Didymella pomorum, Didymosphaeria variabile, Neocosmospora piperis and Neocucurbitaria cava.</title>
        <authorList>
            <person name="Hill R."/>
        </authorList>
    </citation>
    <scope>NUCLEOTIDE SEQUENCE</scope>
    <source>
        <strain evidence="3">IMI 355091</strain>
    </source>
</reference>
<evidence type="ECO:0000313" key="4">
    <source>
        <dbReference type="Proteomes" id="UP001140510"/>
    </source>
</evidence>
<feature type="domain" description="Ribonucleases P/MRP subunit Pop8-like" evidence="2">
    <location>
        <begin position="84"/>
        <end position="168"/>
    </location>
</feature>
<dbReference type="Proteomes" id="UP001140510">
    <property type="component" value="Unassembled WGS sequence"/>
</dbReference>
<feature type="compositionally biased region" description="Basic and acidic residues" evidence="1">
    <location>
        <begin position="21"/>
        <end position="33"/>
    </location>
</feature>
<dbReference type="GO" id="GO:0005655">
    <property type="term" value="C:nucleolar ribonuclease P complex"/>
    <property type="evidence" value="ECO:0007669"/>
    <property type="project" value="InterPro"/>
</dbReference>
<gene>
    <name evidence="3" type="ORF">N0V91_010277</name>
</gene>
<sequence>MGPIYRPNTRTWAIQAPSRLTKPDDSTRAHTDAYADADADTSVADAAPTASEEVSKSTQDAKKRKRKEKETHILHQTTFRRPTWSYFHLTLVTPGTASQTPSASAALSDSRDIDALTVLTLLVQPLTAYLGITGSAMPTDILHTQGRNAYIRIPRQDARAFRAGLSNWIGGCDAGSVPGVKEGGRVNVAWRVVAEGGSLALLRGAGEELFGEDGVAY</sequence>
<evidence type="ECO:0000256" key="1">
    <source>
        <dbReference type="SAM" id="MobiDB-lite"/>
    </source>
</evidence>
<dbReference type="GO" id="GO:0034965">
    <property type="term" value="P:intronic box C/D snoRNA processing"/>
    <property type="evidence" value="ECO:0007669"/>
    <property type="project" value="TreeGrafter"/>
</dbReference>
<feature type="compositionally biased region" description="Low complexity" evidence="1">
    <location>
        <begin position="34"/>
        <end position="50"/>
    </location>
</feature>
<dbReference type="Pfam" id="PF20976">
    <property type="entry name" value="Pop8"/>
    <property type="match status" value="1"/>
</dbReference>
<evidence type="ECO:0000259" key="2">
    <source>
        <dbReference type="Pfam" id="PF20976"/>
    </source>
</evidence>
<protein>
    <recommendedName>
        <fullName evidence="2">Ribonucleases P/MRP subunit Pop8-like domain-containing protein</fullName>
    </recommendedName>
</protein>
<dbReference type="GO" id="GO:0008033">
    <property type="term" value="P:tRNA processing"/>
    <property type="evidence" value="ECO:0007669"/>
    <property type="project" value="InterPro"/>
</dbReference>
<accession>A0A9W8Z3P8</accession>
<dbReference type="EMBL" id="JAPEVA010000132">
    <property type="protein sequence ID" value="KAJ4398366.1"/>
    <property type="molecule type" value="Genomic_DNA"/>
</dbReference>
<dbReference type="GO" id="GO:0000294">
    <property type="term" value="P:nuclear-transcribed mRNA catabolic process, RNase MRP-dependent"/>
    <property type="evidence" value="ECO:0007669"/>
    <property type="project" value="TreeGrafter"/>
</dbReference>
<dbReference type="GO" id="GO:0000171">
    <property type="term" value="F:ribonuclease MRP activity"/>
    <property type="evidence" value="ECO:0007669"/>
    <property type="project" value="TreeGrafter"/>
</dbReference>
<dbReference type="PANTHER" id="PTHR28173">
    <property type="entry name" value="RIBONUCLEASES P/MRP PROTEIN SUBUNIT POP8"/>
    <property type="match status" value="1"/>
</dbReference>
<comment type="caution">
    <text evidence="3">The sequence shown here is derived from an EMBL/GenBank/DDBJ whole genome shotgun (WGS) entry which is preliminary data.</text>
</comment>
<organism evidence="3 4">
    <name type="scientific">Didymella pomorum</name>
    <dbReference type="NCBI Taxonomy" id="749634"/>
    <lineage>
        <taxon>Eukaryota</taxon>
        <taxon>Fungi</taxon>
        <taxon>Dikarya</taxon>
        <taxon>Ascomycota</taxon>
        <taxon>Pezizomycotina</taxon>
        <taxon>Dothideomycetes</taxon>
        <taxon>Pleosporomycetidae</taxon>
        <taxon>Pleosporales</taxon>
        <taxon>Pleosporineae</taxon>
        <taxon>Didymellaceae</taxon>
        <taxon>Didymella</taxon>
    </lineage>
</organism>
<dbReference type="AlphaFoldDB" id="A0A9W8Z3P8"/>
<dbReference type="OrthoDB" id="5530243at2759"/>
<dbReference type="InterPro" id="IPR049128">
    <property type="entry name" value="Pop8-like_dom"/>
</dbReference>
<name>A0A9W8Z3P8_9PLEO</name>
<proteinExistence type="predicted"/>
<dbReference type="PANTHER" id="PTHR28173:SF1">
    <property type="entry name" value="RIBONUCLEASES P_MRP PROTEIN SUBUNIT POP8"/>
    <property type="match status" value="1"/>
</dbReference>
<dbReference type="InterPro" id="IPR020347">
    <property type="entry name" value="Pop8"/>
</dbReference>
<feature type="region of interest" description="Disordered" evidence="1">
    <location>
        <begin position="1"/>
        <end position="71"/>
    </location>
</feature>
<keyword evidence="4" id="KW-1185">Reference proteome</keyword>
<evidence type="ECO:0000313" key="3">
    <source>
        <dbReference type="EMBL" id="KAJ4398366.1"/>
    </source>
</evidence>
<dbReference type="GO" id="GO:0000172">
    <property type="term" value="C:ribonuclease MRP complex"/>
    <property type="evidence" value="ECO:0007669"/>
    <property type="project" value="InterPro"/>
</dbReference>
<dbReference type="GO" id="GO:0004526">
    <property type="term" value="F:ribonuclease P activity"/>
    <property type="evidence" value="ECO:0007669"/>
    <property type="project" value="TreeGrafter"/>
</dbReference>